<gene>
    <name evidence="3" type="ORF">BBBOND_0207170</name>
</gene>
<evidence type="ECO:0000256" key="2">
    <source>
        <dbReference type="SAM" id="MobiDB-lite"/>
    </source>
</evidence>
<accession>A0A061D9F3</accession>
<protein>
    <submittedName>
        <fullName evidence="3">Uncharacterized protein</fullName>
    </submittedName>
</protein>
<feature type="compositionally biased region" description="Low complexity" evidence="2">
    <location>
        <begin position="468"/>
        <end position="482"/>
    </location>
</feature>
<dbReference type="RefSeq" id="XP_012767745.1">
    <property type="nucleotide sequence ID" value="XM_012912291.1"/>
</dbReference>
<dbReference type="GO" id="GO:0003729">
    <property type="term" value="F:mRNA binding"/>
    <property type="evidence" value="ECO:0007669"/>
    <property type="project" value="TreeGrafter"/>
</dbReference>
<evidence type="ECO:0000313" key="3">
    <source>
        <dbReference type="EMBL" id="CDR95559.1"/>
    </source>
</evidence>
<reference evidence="4" key="1">
    <citation type="submission" date="2014-06" db="EMBL/GenBank/DDBJ databases">
        <authorList>
            <person name="Aslett M."/>
            <person name="De Silva N."/>
        </authorList>
    </citation>
    <scope>NUCLEOTIDE SEQUENCE [LARGE SCALE GENOMIC DNA]</scope>
    <source>
        <strain evidence="4">Bond</strain>
    </source>
</reference>
<name>A0A061D9F3_BABBI</name>
<dbReference type="InterPro" id="IPR039604">
    <property type="entry name" value="Bfr1"/>
</dbReference>
<sequence length="504" mass="58584">MATSVAHGVGDESKAPARGRKFERGGRPDRGDRPPRGDRPQRRALRPEEIPIKKQIDEESEAITRLHEQLSALTKQIDEHRRENEGGERGEIKVRLDELQSRINDLEGQRMHCLNVIDNHNKEAREKNKAYNEMRQGVGYKSEAEINRLINQLEERMETTSMSLKEEKAMMQQLQQLRQAKTTLEMLEQSRQTNTPGDNTVVSMKTQLDDLRNQMNELRKIRKEEARRLSVLNESDRKHFDGLKELRDQRKQISNELKERNMNKAKLVEQLNEINNAYFAQVRLQQQRRYQKQQQERERRNLEREIKQMRIQLDDLTFLPYEKEMRLLEQVMGYVNRLRAQETVEVAKVEQPAVEEKAVEVAFEGTRVVPKKQREEYFIAPKQKSKSKTPREKVKPALKLDMVTIGYFESCGVPPPTSMDSLVDCLQKLDAKLSHYHELRKDCDVDAMRAAQEAKLAEAEKRLEELNAARNAPWTPENATAEAKTEEAEGEAAAEEAQEQPAEE</sequence>
<dbReference type="PANTHER" id="PTHR31027:SF2">
    <property type="entry name" value="LEBERCILIN DOMAIN-CONTAINING PROTEIN"/>
    <property type="match status" value="1"/>
</dbReference>
<evidence type="ECO:0000313" key="4">
    <source>
        <dbReference type="Proteomes" id="UP000033188"/>
    </source>
</evidence>
<dbReference type="Proteomes" id="UP000033188">
    <property type="component" value="Chromosome 2"/>
</dbReference>
<keyword evidence="4" id="KW-1185">Reference proteome</keyword>
<feature type="region of interest" description="Disordered" evidence="2">
    <location>
        <begin position="466"/>
        <end position="504"/>
    </location>
</feature>
<dbReference type="GO" id="GO:0042175">
    <property type="term" value="C:nuclear outer membrane-endoplasmic reticulum membrane network"/>
    <property type="evidence" value="ECO:0007669"/>
    <property type="project" value="TreeGrafter"/>
</dbReference>
<proteinExistence type="predicted"/>
<dbReference type="EMBL" id="LK391708">
    <property type="protein sequence ID" value="CDR95559.1"/>
    <property type="molecule type" value="Genomic_DNA"/>
</dbReference>
<keyword evidence="1" id="KW-0175">Coiled coil</keyword>
<organism evidence="3 4">
    <name type="scientific">Babesia bigemina</name>
    <dbReference type="NCBI Taxonomy" id="5866"/>
    <lineage>
        <taxon>Eukaryota</taxon>
        <taxon>Sar</taxon>
        <taxon>Alveolata</taxon>
        <taxon>Apicomplexa</taxon>
        <taxon>Aconoidasida</taxon>
        <taxon>Piroplasmida</taxon>
        <taxon>Babesiidae</taxon>
        <taxon>Babesia</taxon>
    </lineage>
</organism>
<dbReference type="OrthoDB" id="10261749at2759"/>
<feature type="coiled-coil region" evidence="1">
    <location>
        <begin position="56"/>
        <end position="319"/>
    </location>
</feature>
<dbReference type="PANTHER" id="PTHR31027">
    <property type="entry name" value="NUCLEAR SEGREGATION PROTEIN BFR1"/>
    <property type="match status" value="1"/>
</dbReference>
<feature type="region of interest" description="Disordered" evidence="2">
    <location>
        <begin position="1"/>
        <end position="54"/>
    </location>
</feature>
<dbReference type="STRING" id="5866.A0A061D9F3"/>
<feature type="compositionally biased region" description="Basic and acidic residues" evidence="2">
    <location>
        <begin position="9"/>
        <end position="54"/>
    </location>
</feature>
<dbReference type="GO" id="GO:1990904">
    <property type="term" value="C:ribonucleoprotein complex"/>
    <property type="evidence" value="ECO:0007669"/>
    <property type="project" value="TreeGrafter"/>
</dbReference>
<evidence type="ECO:0000256" key="1">
    <source>
        <dbReference type="SAM" id="Coils"/>
    </source>
</evidence>
<dbReference type="AlphaFoldDB" id="A0A061D9F3"/>
<dbReference type="VEuPathDB" id="PiroplasmaDB:BBBOND_0207170"/>
<dbReference type="GO" id="GO:0005783">
    <property type="term" value="C:endoplasmic reticulum"/>
    <property type="evidence" value="ECO:0007669"/>
    <property type="project" value="TreeGrafter"/>
</dbReference>
<feature type="compositionally biased region" description="Acidic residues" evidence="2">
    <location>
        <begin position="488"/>
        <end position="504"/>
    </location>
</feature>
<dbReference type="KEGG" id="bbig:BBBOND_0207170"/>
<dbReference type="GO" id="GO:0008298">
    <property type="term" value="P:intracellular mRNA localization"/>
    <property type="evidence" value="ECO:0007669"/>
    <property type="project" value="TreeGrafter"/>
</dbReference>
<dbReference type="GeneID" id="24564100"/>
<dbReference type="OMA" id="AHWKEDQ"/>